<proteinExistence type="predicted"/>
<sequence length="54" mass="6201">MSADHVNKSNAMCRRYFQEILTEWRSDRTPIDQTVNHPIVHISSISTTLRSISG</sequence>
<dbReference type="EMBL" id="UINC01010150">
    <property type="protein sequence ID" value="SVA45271.1"/>
    <property type="molecule type" value="Genomic_DNA"/>
</dbReference>
<accession>A0A381VYU7</accession>
<protein>
    <submittedName>
        <fullName evidence="1">Uncharacterized protein</fullName>
    </submittedName>
</protein>
<dbReference type="AlphaFoldDB" id="A0A381VYU7"/>
<evidence type="ECO:0000313" key="1">
    <source>
        <dbReference type="EMBL" id="SVA45271.1"/>
    </source>
</evidence>
<gene>
    <name evidence="1" type="ORF">METZ01_LOCUS98125</name>
</gene>
<reference evidence="1" key="1">
    <citation type="submission" date="2018-05" db="EMBL/GenBank/DDBJ databases">
        <authorList>
            <person name="Lanie J.A."/>
            <person name="Ng W.-L."/>
            <person name="Kazmierczak K.M."/>
            <person name="Andrzejewski T.M."/>
            <person name="Davidsen T.M."/>
            <person name="Wayne K.J."/>
            <person name="Tettelin H."/>
            <person name="Glass J.I."/>
            <person name="Rusch D."/>
            <person name="Podicherti R."/>
            <person name="Tsui H.-C.T."/>
            <person name="Winkler M.E."/>
        </authorList>
    </citation>
    <scope>NUCLEOTIDE SEQUENCE</scope>
</reference>
<name>A0A381VYU7_9ZZZZ</name>
<organism evidence="1">
    <name type="scientific">marine metagenome</name>
    <dbReference type="NCBI Taxonomy" id="408172"/>
    <lineage>
        <taxon>unclassified sequences</taxon>
        <taxon>metagenomes</taxon>
        <taxon>ecological metagenomes</taxon>
    </lineage>
</organism>